<evidence type="ECO:0000256" key="7">
    <source>
        <dbReference type="SAM" id="MobiDB-lite"/>
    </source>
</evidence>
<evidence type="ECO:0000256" key="1">
    <source>
        <dbReference type="ARBA" id="ARBA00004267"/>
    </source>
</evidence>
<evidence type="ECO:0000313" key="10">
    <source>
        <dbReference type="RefSeq" id="XP_010427035.1"/>
    </source>
</evidence>
<keyword evidence="3 6" id="KW-0963">Cytoplasm</keyword>
<dbReference type="InterPro" id="IPR042241">
    <property type="entry name" value="GCP_C_sf"/>
</dbReference>
<dbReference type="InterPro" id="IPR007259">
    <property type="entry name" value="GCP"/>
</dbReference>
<accession>A0ABM0TIT9</accession>
<proteinExistence type="inferred from homology"/>
<evidence type="ECO:0000256" key="2">
    <source>
        <dbReference type="ARBA" id="ARBA00010337"/>
    </source>
</evidence>
<dbReference type="GeneID" id="104711950"/>
<comment type="function">
    <text evidence="6">Component of the gamma-tubulin ring complex (gTuRC) which mediates microtubule nucleation.</text>
</comment>
<protein>
    <recommendedName>
        <fullName evidence="6">Gamma-tubulin complex component</fullName>
    </recommendedName>
</protein>
<evidence type="ECO:0000256" key="3">
    <source>
        <dbReference type="ARBA" id="ARBA00022490"/>
    </source>
</evidence>
<evidence type="ECO:0000256" key="4">
    <source>
        <dbReference type="ARBA" id="ARBA00022701"/>
    </source>
</evidence>
<name>A0ABM0TIT9_CAMSA</name>
<keyword evidence="5 6" id="KW-0206">Cytoskeleton</keyword>
<dbReference type="Proteomes" id="UP000694864">
    <property type="component" value="Chromosome 9"/>
</dbReference>
<comment type="subcellular location">
    <subcellularLocation>
        <location evidence="1 6">Cytoplasm</location>
        <location evidence="1 6">Cytoskeleton</location>
        <location evidence="1 6">Microtubule organizing center</location>
    </subcellularLocation>
</comment>
<evidence type="ECO:0000256" key="5">
    <source>
        <dbReference type="ARBA" id="ARBA00023212"/>
    </source>
</evidence>
<reference evidence="9" key="1">
    <citation type="journal article" date="2014" name="Nat. Commun.">
        <title>The emerging biofuel crop Camelina sativa retains a highly undifferentiated hexaploid genome structure.</title>
        <authorList>
            <person name="Kagale S."/>
            <person name="Koh C."/>
            <person name="Nixon J."/>
            <person name="Bollina V."/>
            <person name="Clarke W.E."/>
            <person name="Tuteja R."/>
            <person name="Spillane C."/>
            <person name="Robinson S.J."/>
            <person name="Links M.G."/>
            <person name="Clarke C."/>
            <person name="Higgins E.E."/>
            <person name="Huebert T."/>
            <person name="Sharpe A.G."/>
            <person name="Parkin I.A."/>
        </authorList>
    </citation>
    <scope>NUCLEOTIDE SEQUENCE [LARGE SCALE GENOMIC DNA]</scope>
    <source>
        <strain evidence="9">cv. DH55</strain>
    </source>
</reference>
<sequence length="200" mass="23360">MELEKSWASVMHQDHIESAQHRKDGTNGSTSQQRRQGIRPMWRVREHMAFLIRNLQFYIQVDVIESQWKVLQTLIHDSQDFTELVGFHQEYLSALISQSFLDIGSVSRILDSIMKLCLQFCWNIENQESNPNTTELENIAEEFNKKSNSLYTILRSSKLAGSQRAPFLRRFLLRLNFNSFYEATARGVLNVVRQRPALPL</sequence>
<gene>
    <name evidence="10" type="primary">LOC104711950</name>
</gene>
<reference evidence="10" key="2">
    <citation type="submission" date="2025-08" db="UniProtKB">
        <authorList>
            <consortium name="RefSeq"/>
        </authorList>
    </citation>
    <scope>IDENTIFICATION</scope>
    <source>
        <tissue evidence="10">Leaf</tissue>
    </source>
</reference>
<keyword evidence="4 6" id="KW-0493">Microtubule</keyword>
<evidence type="ECO:0000259" key="8">
    <source>
        <dbReference type="Pfam" id="PF04130"/>
    </source>
</evidence>
<dbReference type="RefSeq" id="XP_010427035.1">
    <property type="nucleotide sequence ID" value="XM_010428733.2"/>
</dbReference>
<evidence type="ECO:0000256" key="6">
    <source>
        <dbReference type="RuleBase" id="RU363050"/>
    </source>
</evidence>
<dbReference type="Gene3D" id="1.20.120.1900">
    <property type="entry name" value="Gamma-tubulin complex, C-terminal domain"/>
    <property type="match status" value="1"/>
</dbReference>
<keyword evidence="9" id="KW-1185">Reference proteome</keyword>
<dbReference type="Pfam" id="PF04130">
    <property type="entry name" value="GCP_C_terminal"/>
    <property type="match status" value="1"/>
</dbReference>
<evidence type="ECO:0000313" key="9">
    <source>
        <dbReference type="Proteomes" id="UP000694864"/>
    </source>
</evidence>
<dbReference type="PANTHER" id="PTHR19302:SF27">
    <property type="entry name" value="GAMMA-TUBULIN COMPLEX COMPONENT 4"/>
    <property type="match status" value="1"/>
</dbReference>
<feature type="domain" description="Gamma tubulin complex component C-terminal" evidence="8">
    <location>
        <begin position="29"/>
        <end position="181"/>
    </location>
</feature>
<comment type="similarity">
    <text evidence="2 6">Belongs to the TUBGCP family.</text>
</comment>
<organism evidence="9 10">
    <name type="scientific">Camelina sativa</name>
    <name type="common">False flax</name>
    <name type="synonym">Myagrum sativum</name>
    <dbReference type="NCBI Taxonomy" id="90675"/>
    <lineage>
        <taxon>Eukaryota</taxon>
        <taxon>Viridiplantae</taxon>
        <taxon>Streptophyta</taxon>
        <taxon>Embryophyta</taxon>
        <taxon>Tracheophyta</taxon>
        <taxon>Spermatophyta</taxon>
        <taxon>Magnoliopsida</taxon>
        <taxon>eudicotyledons</taxon>
        <taxon>Gunneridae</taxon>
        <taxon>Pentapetalae</taxon>
        <taxon>rosids</taxon>
        <taxon>malvids</taxon>
        <taxon>Brassicales</taxon>
        <taxon>Brassicaceae</taxon>
        <taxon>Camelineae</taxon>
        <taxon>Camelina</taxon>
    </lineage>
</organism>
<dbReference type="PANTHER" id="PTHR19302">
    <property type="entry name" value="GAMMA TUBULIN COMPLEX PROTEIN"/>
    <property type="match status" value="1"/>
</dbReference>
<feature type="compositionally biased region" description="Polar residues" evidence="7">
    <location>
        <begin position="26"/>
        <end position="35"/>
    </location>
</feature>
<dbReference type="InterPro" id="IPR040457">
    <property type="entry name" value="GCP_C"/>
</dbReference>
<feature type="region of interest" description="Disordered" evidence="7">
    <location>
        <begin position="18"/>
        <end position="37"/>
    </location>
</feature>